<keyword evidence="6" id="KW-1185">Reference proteome</keyword>
<sequence>MLDPAALGHDPRMIAAALVVGATGVALSVRFYLRACVEARERRRWWLVLTGITSGADIWAMQTLLGLGYIEGAPHAHDPVLVILSFVVAVAGGVGLLQYAHGRRGVAAALVVGAGYGLLTSGVQVSNIAAVAAEGRTLWRADMLAALVAWASLICAAASAILRNRSRAGAPWQAAGAFVICMGGMFWIGFHVAEFAPDASVAIPAGMMDDHGIALLVVTLTAIVLILGAAFIVIDRSAVREARARYRHMALHDPLTQLPNRACLQDALGEAVSASAALHARLAVAAIDLNRFKPVNDVHGHDAGDALLRGVAAALAEALGPGEFAARTGGDEFVAFKTGLADREEAEAFARRLAAAVRAPVDWQGLSLSVGCGIGVALFPGDADTPAALQSRADLALYRAKGDAGESPRFYESRMDEAVRARSAVAMELREALARGEFELWFQPQALLADGRITGFEALLRWRRPGHGLTLPGEFVPVAEQTGLIRPIGAWVIGEACRAAADWPEAFGVSVNASPGQLTQTDFAEQVSDALLAARLAPERLEIELTEASLIADHGRLLEVMVELKALGVRVAMDDYGAGLASLGALRSFPFDRLKIDRAFIDAMDRDPAAAAMVEATLLQARALNMPVMAEGVEDASHLERLRRHGCEQAQGYYFGRPMPLAEARRLMDRAAGGAAAASAAS</sequence>
<dbReference type="CDD" id="cd01948">
    <property type="entry name" value="EAL"/>
    <property type="match status" value="1"/>
</dbReference>
<feature type="transmembrane region" description="Helical" evidence="1">
    <location>
        <begin position="106"/>
        <end position="131"/>
    </location>
</feature>
<evidence type="ECO:0000313" key="6">
    <source>
        <dbReference type="Proteomes" id="UP000199377"/>
    </source>
</evidence>
<feature type="transmembrane region" description="Helical" evidence="1">
    <location>
        <begin position="143"/>
        <end position="162"/>
    </location>
</feature>
<dbReference type="STRING" id="1114924.SAMN05216258_105450"/>
<dbReference type="InterPro" id="IPR001633">
    <property type="entry name" value="EAL_dom"/>
</dbReference>
<dbReference type="InterPro" id="IPR029787">
    <property type="entry name" value="Nucleotide_cyclase"/>
</dbReference>
<dbReference type="InterPro" id="IPR052155">
    <property type="entry name" value="Biofilm_reg_signaling"/>
</dbReference>
<dbReference type="Pfam" id="PF00563">
    <property type="entry name" value="EAL"/>
    <property type="match status" value="1"/>
</dbReference>
<dbReference type="InterPro" id="IPR005330">
    <property type="entry name" value="MHYT_dom"/>
</dbReference>
<dbReference type="PROSITE" id="PS50883">
    <property type="entry name" value="EAL"/>
    <property type="match status" value="1"/>
</dbReference>
<feature type="transmembrane region" description="Helical" evidence="1">
    <location>
        <begin position="12"/>
        <end position="33"/>
    </location>
</feature>
<feature type="domain" description="GGDEF" evidence="3">
    <location>
        <begin position="280"/>
        <end position="413"/>
    </location>
</feature>
<dbReference type="OrthoDB" id="23692at2"/>
<keyword evidence="1" id="KW-0472">Membrane</keyword>
<name>A0A1I3H0N1_9RHOB</name>
<dbReference type="PROSITE" id="PS50924">
    <property type="entry name" value="MHYT"/>
    <property type="match status" value="1"/>
</dbReference>
<dbReference type="Proteomes" id="UP000199377">
    <property type="component" value="Unassembled WGS sequence"/>
</dbReference>
<dbReference type="InterPro" id="IPR035919">
    <property type="entry name" value="EAL_sf"/>
</dbReference>
<keyword evidence="1" id="KW-1133">Transmembrane helix</keyword>
<feature type="transmembrane region" description="Helical" evidence="1">
    <location>
        <begin position="45"/>
        <end position="68"/>
    </location>
</feature>
<dbReference type="PROSITE" id="PS50887">
    <property type="entry name" value="GGDEF"/>
    <property type="match status" value="1"/>
</dbReference>
<organism evidence="5 6">
    <name type="scientific">Albimonas pacifica</name>
    <dbReference type="NCBI Taxonomy" id="1114924"/>
    <lineage>
        <taxon>Bacteria</taxon>
        <taxon>Pseudomonadati</taxon>
        <taxon>Pseudomonadota</taxon>
        <taxon>Alphaproteobacteria</taxon>
        <taxon>Rhodobacterales</taxon>
        <taxon>Paracoccaceae</taxon>
        <taxon>Albimonas</taxon>
    </lineage>
</organism>
<dbReference type="CDD" id="cd01949">
    <property type="entry name" value="GGDEF"/>
    <property type="match status" value="1"/>
</dbReference>
<reference evidence="5 6" key="1">
    <citation type="submission" date="2016-10" db="EMBL/GenBank/DDBJ databases">
        <authorList>
            <person name="de Groot N.N."/>
        </authorList>
    </citation>
    <scope>NUCLEOTIDE SEQUENCE [LARGE SCALE GENOMIC DNA]</scope>
    <source>
        <strain evidence="5 6">CGMCC 1.11030</strain>
    </source>
</reference>
<evidence type="ECO:0000256" key="1">
    <source>
        <dbReference type="PROSITE-ProRule" id="PRU00244"/>
    </source>
</evidence>
<dbReference type="EMBL" id="FOQH01000005">
    <property type="protein sequence ID" value="SFI29408.1"/>
    <property type="molecule type" value="Genomic_DNA"/>
</dbReference>
<dbReference type="SMART" id="SM00052">
    <property type="entry name" value="EAL"/>
    <property type="match status" value="1"/>
</dbReference>
<feature type="domain" description="MHYT" evidence="4">
    <location>
        <begin position="9"/>
        <end position="196"/>
    </location>
</feature>
<dbReference type="PANTHER" id="PTHR44757">
    <property type="entry name" value="DIGUANYLATE CYCLASE DGCP"/>
    <property type="match status" value="1"/>
</dbReference>
<protein>
    <submittedName>
        <fullName evidence="5">Diguanylate cyclase (GGDEF) domain-containing protein</fullName>
    </submittedName>
</protein>
<dbReference type="GO" id="GO:0016020">
    <property type="term" value="C:membrane"/>
    <property type="evidence" value="ECO:0007669"/>
    <property type="project" value="UniProtKB-UniRule"/>
</dbReference>
<dbReference type="SUPFAM" id="SSF141868">
    <property type="entry name" value="EAL domain-like"/>
    <property type="match status" value="1"/>
</dbReference>
<dbReference type="AlphaFoldDB" id="A0A1I3H0N1"/>
<feature type="domain" description="EAL" evidence="2">
    <location>
        <begin position="422"/>
        <end position="672"/>
    </location>
</feature>
<accession>A0A1I3H0N1</accession>
<dbReference type="PANTHER" id="PTHR44757:SF2">
    <property type="entry name" value="BIOFILM ARCHITECTURE MAINTENANCE PROTEIN MBAA"/>
    <property type="match status" value="1"/>
</dbReference>
<feature type="transmembrane region" description="Helical" evidence="1">
    <location>
        <begin position="174"/>
        <end position="193"/>
    </location>
</feature>
<feature type="transmembrane region" description="Helical" evidence="1">
    <location>
        <begin position="80"/>
        <end position="99"/>
    </location>
</feature>
<proteinExistence type="predicted"/>
<evidence type="ECO:0000259" key="3">
    <source>
        <dbReference type="PROSITE" id="PS50887"/>
    </source>
</evidence>
<dbReference type="Pfam" id="PF00990">
    <property type="entry name" value="GGDEF"/>
    <property type="match status" value="1"/>
</dbReference>
<evidence type="ECO:0000259" key="2">
    <source>
        <dbReference type="PROSITE" id="PS50883"/>
    </source>
</evidence>
<dbReference type="NCBIfam" id="TIGR00254">
    <property type="entry name" value="GGDEF"/>
    <property type="match status" value="1"/>
</dbReference>
<gene>
    <name evidence="5" type="ORF">SAMN05216258_105450</name>
</gene>
<dbReference type="RefSeq" id="WP_092860256.1">
    <property type="nucleotide sequence ID" value="NZ_FOQH01000005.1"/>
</dbReference>
<dbReference type="InterPro" id="IPR000160">
    <property type="entry name" value="GGDEF_dom"/>
</dbReference>
<evidence type="ECO:0000259" key="4">
    <source>
        <dbReference type="PROSITE" id="PS50924"/>
    </source>
</evidence>
<dbReference type="Gene3D" id="3.20.20.450">
    <property type="entry name" value="EAL domain"/>
    <property type="match status" value="1"/>
</dbReference>
<dbReference type="SMART" id="SM00267">
    <property type="entry name" value="GGDEF"/>
    <property type="match status" value="1"/>
</dbReference>
<feature type="transmembrane region" description="Helical" evidence="1">
    <location>
        <begin position="213"/>
        <end position="234"/>
    </location>
</feature>
<dbReference type="Gene3D" id="3.30.70.270">
    <property type="match status" value="1"/>
</dbReference>
<dbReference type="InterPro" id="IPR043128">
    <property type="entry name" value="Rev_trsase/Diguanyl_cyclase"/>
</dbReference>
<dbReference type="SUPFAM" id="SSF55073">
    <property type="entry name" value="Nucleotide cyclase"/>
    <property type="match status" value="1"/>
</dbReference>
<evidence type="ECO:0000313" key="5">
    <source>
        <dbReference type="EMBL" id="SFI29408.1"/>
    </source>
</evidence>
<keyword evidence="1" id="KW-0812">Transmembrane</keyword>